<reference evidence="3 4" key="1">
    <citation type="submission" date="2020-08" db="EMBL/GenBank/DDBJ databases">
        <title>Whole genome shotgun sequence of Actinoplanes ianthinogenes NBRC 13996.</title>
        <authorList>
            <person name="Komaki H."/>
            <person name="Tamura T."/>
        </authorList>
    </citation>
    <scope>NUCLEOTIDE SEQUENCE [LARGE SCALE GENOMIC DNA]</scope>
    <source>
        <strain evidence="3 4">NBRC 13996</strain>
    </source>
</reference>
<dbReference type="EMBL" id="AP023356">
    <property type="protein sequence ID" value="BCJ48315.1"/>
    <property type="molecule type" value="Genomic_DNA"/>
</dbReference>
<dbReference type="Pfam" id="PF13380">
    <property type="entry name" value="CoA_binding_2"/>
    <property type="match status" value="1"/>
</dbReference>
<feature type="region of interest" description="Disordered" evidence="1">
    <location>
        <begin position="872"/>
        <end position="906"/>
    </location>
</feature>
<dbReference type="SUPFAM" id="SSF52210">
    <property type="entry name" value="Succinyl-CoA synthetase domains"/>
    <property type="match status" value="2"/>
</dbReference>
<dbReference type="InterPro" id="IPR003781">
    <property type="entry name" value="CoA-bd"/>
</dbReference>
<dbReference type="SUPFAM" id="SSF55729">
    <property type="entry name" value="Acyl-CoA N-acyltransferases (Nat)"/>
    <property type="match status" value="1"/>
</dbReference>
<dbReference type="InterPro" id="IPR013815">
    <property type="entry name" value="ATP_grasp_subdomain_1"/>
</dbReference>
<dbReference type="InterPro" id="IPR036291">
    <property type="entry name" value="NAD(P)-bd_dom_sf"/>
</dbReference>
<dbReference type="InterPro" id="IPR016181">
    <property type="entry name" value="Acyl_CoA_acyltransferase"/>
</dbReference>
<accession>A0ABM7M9J5</accession>
<keyword evidence="4" id="KW-1185">Reference proteome</keyword>
<evidence type="ECO:0000259" key="2">
    <source>
        <dbReference type="PROSITE" id="PS51186"/>
    </source>
</evidence>
<dbReference type="Proteomes" id="UP000676967">
    <property type="component" value="Chromosome"/>
</dbReference>
<dbReference type="SMART" id="SM00881">
    <property type="entry name" value="CoA_binding"/>
    <property type="match status" value="1"/>
</dbReference>
<dbReference type="Pfam" id="PF13607">
    <property type="entry name" value="Succ_CoA_lig"/>
    <property type="match status" value="1"/>
</dbReference>
<dbReference type="SUPFAM" id="SSF56059">
    <property type="entry name" value="Glutathione synthetase ATP-binding domain-like"/>
    <property type="match status" value="1"/>
</dbReference>
<proteinExistence type="predicted"/>
<dbReference type="PANTHER" id="PTHR42793:SF1">
    <property type="entry name" value="PEPTIDYL-LYSINE N-ACETYLTRANSFERASE PATZ"/>
    <property type="match status" value="1"/>
</dbReference>
<dbReference type="Pfam" id="PF13549">
    <property type="entry name" value="ATP-grasp_5"/>
    <property type="match status" value="1"/>
</dbReference>
<feature type="domain" description="N-acetyltransferase" evidence="2">
    <location>
        <begin position="25"/>
        <end position="176"/>
    </location>
</feature>
<dbReference type="Pfam" id="PF00583">
    <property type="entry name" value="Acetyltransf_1"/>
    <property type="match status" value="1"/>
</dbReference>
<dbReference type="Gene3D" id="3.40.630.30">
    <property type="match status" value="1"/>
</dbReference>
<evidence type="ECO:0000313" key="4">
    <source>
        <dbReference type="Proteomes" id="UP000676967"/>
    </source>
</evidence>
<dbReference type="InterPro" id="IPR016102">
    <property type="entry name" value="Succinyl-CoA_synth-like"/>
</dbReference>
<dbReference type="PROSITE" id="PS51186">
    <property type="entry name" value="GNAT"/>
    <property type="match status" value="1"/>
</dbReference>
<sequence>MAMTSTPIISDSEGADALASDGGIVTIRPARPDDRGALAALYAGASRDNLLLRFFIVPGRQTISAELDSLCRPATRDRLTVVAWQAAELIGVASCVRLDHAGRAAEIAAFVADEHHGRGIGTLLLEHLAARARSVGITEFVGEMLPGNSGMLRVISDFHEHAHTRLTAGYVDLDIDLTDHAAFERAADARDRVAEQASLRPLLAPRSVAVIGAGQRHGGAGHETLRALRDYGFTGRLYAINPPGRPVCGLPAHRSVGDLPEAVDLAVVAVRADLVPAALKEAGQRGVRAAVVLSKGFGGSGPVARQRRADVLRTAREHGMRLVGPASIGVLGTDPQVRLNACLSPVRPPAGGLAVATQSGTVGIALLANAARSGCGISSFVSLGDKLDVSGNDLIAYWYDDPATQAVAFYLESFGNPRRFARTVRALGRRKPVLTLQSPRSAGPDAPGLVDALFTQAGVVRTTGIDEMLDAARALIGQPPPAGMRLGIVGNAGGLTDLAVAGAEAAGFTLVPLSRDTRRQLPRGRDNPVDLGIDATPATIASAAETVANSGEVDILLLMIVGTRANCSVGTMAALAEVVDNHPDVTVAAVLTGSNDDIQRFGTRGAPVYPQPDRAIRALAHAERYARWQRQPLGRRPDLPGIEPARARALIGQALATGAGWMPRIRAAAVLRAYGIFLVPVFAAWTGVDAVDVAERLGFPVVVRSAALPPDRPGVVRRDLTSAAAVRSAFDVVTASSPRPAGVLIQRQLAAPVELAAGIQHDPLFGSLVRLGLRGGWAGDTARLVPLTDLDAGRMWRDLPAASLSGGRRQAPLFDPADLEDLLLRLGRLAEDLPEIAELRLEPVFAGPGGMLVADARIRIAPVGAEPDATLRRLSPAVPAPVAPAAPPGKPGRPERSVRGIRRAAS</sequence>
<dbReference type="Gene3D" id="3.30.1490.20">
    <property type="entry name" value="ATP-grasp fold, A domain"/>
    <property type="match status" value="1"/>
</dbReference>
<name>A0ABM7M9J5_9ACTN</name>
<dbReference type="InterPro" id="IPR000182">
    <property type="entry name" value="GNAT_dom"/>
</dbReference>
<dbReference type="PANTHER" id="PTHR42793">
    <property type="entry name" value="COA BINDING DOMAIN CONTAINING PROTEIN"/>
    <property type="match status" value="1"/>
</dbReference>
<dbReference type="Gene3D" id="3.30.470.20">
    <property type="entry name" value="ATP-grasp fold, B domain"/>
    <property type="match status" value="1"/>
</dbReference>
<gene>
    <name evidence="3" type="ORF">Aiant_89720</name>
</gene>
<feature type="compositionally biased region" description="Pro residues" evidence="1">
    <location>
        <begin position="878"/>
        <end position="891"/>
    </location>
</feature>
<protein>
    <submittedName>
        <fullName evidence="3">GNAT family N-acetyltransferase</fullName>
    </submittedName>
</protein>
<organism evidence="3 4">
    <name type="scientific">Actinoplanes ianthinogenes</name>
    <dbReference type="NCBI Taxonomy" id="122358"/>
    <lineage>
        <taxon>Bacteria</taxon>
        <taxon>Bacillati</taxon>
        <taxon>Actinomycetota</taxon>
        <taxon>Actinomycetes</taxon>
        <taxon>Micromonosporales</taxon>
        <taxon>Micromonosporaceae</taxon>
        <taxon>Actinoplanes</taxon>
    </lineage>
</organism>
<evidence type="ECO:0000313" key="3">
    <source>
        <dbReference type="EMBL" id="BCJ48315.1"/>
    </source>
</evidence>
<dbReference type="CDD" id="cd04301">
    <property type="entry name" value="NAT_SF"/>
    <property type="match status" value="1"/>
</dbReference>
<dbReference type="Gene3D" id="3.40.50.261">
    <property type="entry name" value="Succinyl-CoA synthetase domains"/>
    <property type="match status" value="2"/>
</dbReference>
<evidence type="ECO:0000256" key="1">
    <source>
        <dbReference type="SAM" id="MobiDB-lite"/>
    </source>
</evidence>
<dbReference type="InterPro" id="IPR032875">
    <property type="entry name" value="Succ_CoA_lig_flav_dom"/>
</dbReference>
<dbReference type="SUPFAM" id="SSF51735">
    <property type="entry name" value="NAD(P)-binding Rossmann-fold domains"/>
    <property type="match status" value="1"/>
</dbReference>
<dbReference type="Gene3D" id="3.40.50.720">
    <property type="entry name" value="NAD(P)-binding Rossmann-like Domain"/>
    <property type="match status" value="1"/>
</dbReference>